<name>A0A3M3ULB9_PSESG</name>
<dbReference type="Proteomes" id="UP000279057">
    <property type="component" value="Unassembled WGS sequence"/>
</dbReference>
<sequence>MGWYIRAYTAASNLSAYLSRMWALLWACAGGIIRVRKAGTPLRCRLESGLLLVNVREIQRLSEAFDTGQDLAV</sequence>
<protein>
    <submittedName>
        <fullName evidence="2">Uncharacterized protein</fullName>
    </submittedName>
</protein>
<proteinExistence type="predicted"/>
<dbReference type="EMBL" id="RBOM01000005">
    <property type="protein sequence ID" value="RMM69140.1"/>
    <property type="molecule type" value="Genomic_DNA"/>
</dbReference>
<dbReference type="Proteomes" id="UP000273536">
    <property type="component" value="Unassembled WGS sequence"/>
</dbReference>
<evidence type="ECO:0000313" key="1">
    <source>
        <dbReference type="EMBL" id="RMM69140.1"/>
    </source>
</evidence>
<dbReference type="AlphaFoldDB" id="A0A3M3ULB9"/>
<dbReference type="EMBL" id="RBPT01000130">
    <property type="protein sequence ID" value="RMO49255.1"/>
    <property type="molecule type" value="Genomic_DNA"/>
</dbReference>
<evidence type="ECO:0000313" key="4">
    <source>
        <dbReference type="Proteomes" id="UP000273536"/>
    </source>
</evidence>
<evidence type="ECO:0000313" key="6">
    <source>
        <dbReference type="Proteomes" id="UP000280599"/>
    </source>
</evidence>
<gene>
    <name evidence="3" type="ORF">ALQ41_101498</name>
    <name evidence="2" type="ORF">ALQ42_04961</name>
    <name evidence="1" type="ORF">ALQ74_101580</name>
</gene>
<accession>A0A3M3ULB9</accession>
<organism evidence="2 4">
    <name type="scientific">Pseudomonas savastanoi pv. glycinea</name>
    <name type="common">Pseudomonas syringae pv. glycinea</name>
    <dbReference type="NCBI Taxonomy" id="318"/>
    <lineage>
        <taxon>Bacteria</taxon>
        <taxon>Pseudomonadati</taxon>
        <taxon>Pseudomonadota</taxon>
        <taxon>Gammaproteobacteria</taxon>
        <taxon>Pseudomonadales</taxon>
        <taxon>Pseudomonadaceae</taxon>
        <taxon>Pseudomonas</taxon>
    </lineage>
</organism>
<dbReference type="EMBL" id="RBPS01000261">
    <property type="protein sequence ID" value="RMO33942.1"/>
    <property type="molecule type" value="Genomic_DNA"/>
</dbReference>
<dbReference type="RefSeq" id="WP_011169492.1">
    <property type="nucleotide sequence ID" value="NZ_RBOM01000005.1"/>
</dbReference>
<comment type="caution">
    <text evidence="2">The sequence shown here is derived from an EMBL/GenBank/DDBJ whole genome shotgun (WGS) entry which is preliminary data.</text>
</comment>
<reference evidence="4 5" key="1">
    <citation type="submission" date="2018-08" db="EMBL/GenBank/DDBJ databases">
        <title>Recombination of ecologically and evolutionarily significant loci maintains genetic cohesion in the Pseudomonas syringae species complex.</title>
        <authorList>
            <person name="Dillon M."/>
            <person name="Thakur S."/>
            <person name="Almeida R.N.D."/>
            <person name="Weir B.S."/>
            <person name="Guttman D.S."/>
        </authorList>
    </citation>
    <scope>NUCLEOTIDE SEQUENCE [LARGE SCALE GENOMIC DNA]</scope>
    <source>
        <strain evidence="1 5">ICMP 4332</strain>
        <strain evidence="2 4">ICMP 6372</strain>
        <strain evidence="3 6">ICMP 867</strain>
    </source>
</reference>
<evidence type="ECO:0000313" key="2">
    <source>
        <dbReference type="EMBL" id="RMO33942.1"/>
    </source>
</evidence>
<evidence type="ECO:0000313" key="3">
    <source>
        <dbReference type="EMBL" id="RMO49255.1"/>
    </source>
</evidence>
<dbReference type="Proteomes" id="UP000280599">
    <property type="component" value="Unassembled WGS sequence"/>
</dbReference>
<evidence type="ECO:0000313" key="5">
    <source>
        <dbReference type="Proteomes" id="UP000279057"/>
    </source>
</evidence>